<dbReference type="InterPro" id="IPR029058">
    <property type="entry name" value="AB_hydrolase_fold"/>
</dbReference>
<gene>
    <name evidence="2" type="ORF">ARALYDRAFT_916694</name>
</gene>
<dbReference type="PANTHER" id="PTHR11247:SF79">
    <property type="entry name" value="ALPHA_BETA-HYDROLASES SUPERFAMILY PROTEIN"/>
    <property type="match status" value="1"/>
</dbReference>
<dbReference type="OrthoDB" id="10263094at2759"/>
<keyword evidence="1" id="KW-0378">Hydrolase</keyword>
<sequence length="120" mass="13775">MKRYLENSKYLPKLSNEIPNQRNSTYKDRFTSLHNLVLVKFQNETIIIPNDSTWFGFYPDGQVEPVLPANKTALYTEDWIGLKTLDAAGKVKFVSVPGGHLEMADHDVLKYIVPYLQNQS</sequence>
<evidence type="ECO:0008006" key="4">
    <source>
        <dbReference type="Google" id="ProtNLM"/>
    </source>
</evidence>
<dbReference type="GO" id="GO:0016790">
    <property type="term" value="F:thiolester hydrolase activity"/>
    <property type="evidence" value="ECO:0007669"/>
    <property type="project" value="TreeGrafter"/>
</dbReference>
<accession>D7MPX8</accession>
<dbReference type="PANTHER" id="PTHR11247">
    <property type="entry name" value="PALMITOYL-PROTEIN THIOESTERASE/DOLICHYLDIPHOSPHATASE 1"/>
    <property type="match status" value="1"/>
</dbReference>
<name>D7MPX8_ARALL</name>
<dbReference type="AlphaFoldDB" id="D7MPX8"/>
<keyword evidence="3" id="KW-1185">Reference proteome</keyword>
<evidence type="ECO:0000256" key="1">
    <source>
        <dbReference type="ARBA" id="ARBA00022801"/>
    </source>
</evidence>
<dbReference type="HOGENOM" id="CLU_050129_3_0_1"/>
<dbReference type="KEGG" id="aly:9299439"/>
<organism evidence="3">
    <name type="scientific">Arabidopsis lyrata subsp. lyrata</name>
    <name type="common">Lyre-leaved rock-cress</name>
    <dbReference type="NCBI Taxonomy" id="81972"/>
    <lineage>
        <taxon>Eukaryota</taxon>
        <taxon>Viridiplantae</taxon>
        <taxon>Streptophyta</taxon>
        <taxon>Embryophyta</taxon>
        <taxon>Tracheophyta</taxon>
        <taxon>Spermatophyta</taxon>
        <taxon>Magnoliopsida</taxon>
        <taxon>eudicotyledons</taxon>
        <taxon>Gunneridae</taxon>
        <taxon>Pentapetalae</taxon>
        <taxon>rosids</taxon>
        <taxon>malvids</taxon>
        <taxon>Brassicales</taxon>
        <taxon>Brassicaceae</taxon>
        <taxon>Camelineae</taxon>
        <taxon>Arabidopsis</taxon>
    </lineage>
</organism>
<dbReference type="Proteomes" id="UP000008694">
    <property type="component" value="Unassembled WGS sequence"/>
</dbReference>
<dbReference type="Pfam" id="PF02089">
    <property type="entry name" value="Palm_thioest"/>
    <property type="match status" value="1"/>
</dbReference>
<protein>
    <recommendedName>
        <fullName evidence="4">Palmitoyl protein thioesterase family protein</fullName>
    </recommendedName>
</protein>
<dbReference type="SUPFAM" id="SSF53474">
    <property type="entry name" value="alpha/beta-Hydrolases"/>
    <property type="match status" value="1"/>
</dbReference>
<evidence type="ECO:0000313" key="3">
    <source>
        <dbReference type="Proteomes" id="UP000008694"/>
    </source>
</evidence>
<dbReference type="Gramene" id="scaffold_800094.1">
    <property type="protein sequence ID" value="scaffold_800094.1"/>
    <property type="gene ID" value="scaffold_800094.1"/>
</dbReference>
<reference evidence="3" key="1">
    <citation type="journal article" date="2011" name="Nat. Genet.">
        <title>The Arabidopsis lyrata genome sequence and the basis of rapid genome size change.</title>
        <authorList>
            <person name="Hu T.T."/>
            <person name="Pattyn P."/>
            <person name="Bakker E.G."/>
            <person name="Cao J."/>
            <person name="Cheng J.-F."/>
            <person name="Clark R.M."/>
            <person name="Fahlgren N."/>
            <person name="Fawcett J.A."/>
            <person name="Grimwood J."/>
            <person name="Gundlach H."/>
            <person name="Haberer G."/>
            <person name="Hollister J.D."/>
            <person name="Ossowski S."/>
            <person name="Ottilar R.P."/>
            <person name="Salamov A.A."/>
            <person name="Schneeberger K."/>
            <person name="Spannagl M."/>
            <person name="Wang X."/>
            <person name="Yang L."/>
            <person name="Nasrallah M.E."/>
            <person name="Bergelson J."/>
            <person name="Carrington J.C."/>
            <person name="Gaut B.S."/>
            <person name="Schmutz J."/>
            <person name="Mayer K.F.X."/>
            <person name="Van de Peer Y."/>
            <person name="Grigoriev I.V."/>
            <person name="Nordborg M."/>
            <person name="Weigel D."/>
            <person name="Guo Y.-L."/>
        </authorList>
    </citation>
    <scope>NUCLEOTIDE SEQUENCE [LARGE SCALE GENOMIC DNA]</scope>
    <source>
        <strain evidence="3">cv. MN47</strain>
    </source>
</reference>
<dbReference type="EMBL" id="GL348720">
    <property type="protein sequence ID" value="EFH39622.1"/>
    <property type="molecule type" value="Genomic_DNA"/>
</dbReference>
<dbReference type="eggNOG" id="KOG2541">
    <property type="taxonomic scope" value="Eukaryota"/>
</dbReference>
<dbReference type="Gene3D" id="3.40.50.1820">
    <property type="entry name" value="alpha/beta hydrolase"/>
    <property type="match status" value="1"/>
</dbReference>
<evidence type="ECO:0000313" key="2">
    <source>
        <dbReference type="EMBL" id="EFH39622.1"/>
    </source>
</evidence>
<proteinExistence type="predicted"/>